<proteinExistence type="predicted"/>
<dbReference type="RefSeq" id="WP_184747583.1">
    <property type="nucleotide sequence ID" value="NZ_JACHGJ010000006.1"/>
</dbReference>
<organism evidence="2 3">
    <name type="scientific">Spirochaeta isovalerica</name>
    <dbReference type="NCBI Taxonomy" id="150"/>
    <lineage>
        <taxon>Bacteria</taxon>
        <taxon>Pseudomonadati</taxon>
        <taxon>Spirochaetota</taxon>
        <taxon>Spirochaetia</taxon>
        <taxon>Spirochaetales</taxon>
        <taxon>Spirochaetaceae</taxon>
        <taxon>Spirochaeta</taxon>
    </lineage>
</organism>
<evidence type="ECO:0008006" key="4">
    <source>
        <dbReference type="Google" id="ProtNLM"/>
    </source>
</evidence>
<sequence length="705" mass="80128">MNFKKLAIILLSLVFAAACSMNGLGEQDALSRSAAQESEVMRYGDVLDLGTTLRHLESDEIYRAQLDARIRELAEENNFDEETGDGESGDGTFTFDGGTKDFLGYDDMYGYYFKSFTLRAIGETCEIWVADDLSFDDDRDAQVVTQEQADRLRDEIDGNIYLKDTEFFGTPDSHYGDLSQLEAWGYVPEGYYTPDDGQERLIVLADNIRDESFYDPDYPFFIAGFYSSTYEAYFDRNIINLDTNNWEERLESTFFGTTAHELQHLIHDDNDPAEETWLNEGMSDFAEYLCGYGHPEGHVNFFLDHPENSLVDWDDHYDAETGPETLADYGQAYLLQLYLYEQFGRDFTQTLATSPVTGFEGVDKALADFGAGIDFEEVFRRFSVAVAIDTDTVDEGIYNFETIDLAINFESALEYDKDGVPAWGGDYKTFTIPTNKIHDIAYDGIEVFPTPWQIVTDPLSGEGNVLWGNEGHEIANGMVLTADLTGVASATLSFDNYIQIEEQWDFGMVQVSTDNGQTWESLANEHTRDDLVDEGYPAIRDNLPGFTGYYDSWTEESFDLTPYAGQVILINFMYMTDWGYNDPGWYIDNIEIPEIDYYNSGDSLNEFMSYDEAIGNKVKYGVMLINKKKSYGRGHNRNEYEVFSVESFSLSDKNLEEIKGMFSAGELSAIVWYASEKGSKGVVPYEYDVVTKREFAQAQKKNRKR</sequence>
<name>A0A841REA1_9SPIO</name>
<accession>A0A841REA1</accession>
<feature type="chain" id="PRO_5032741568" description="Peptidase M6-like domain-containing protein" evidence="1">
    <location>
        <begin position="21"/>
        <end position="705"/>
    </location>
</feature>
<dbReference type="Pfam" id="PF20773">
    <property type="entry name" value="InhA-like_MAM"/>
    <property type="match status" value="1"/>
</dbReference>
<dbReference type="EMBL" id="JACHGJ010000006">
    <property type="protein sequence ID" value="MBB6481330.1"/>
    <property type="molecule type" value="Genomic_DNA"/>
</dbReference>
<dbReference type="Proteomes" id="UP000587760">
    <property type="component" value="Unassembled WGS sequence"/>
</dbReference>
<evidence type="ECO:0000313" key="3">
    <source>
        <dbReference type="Proteomes" id="UP000587760"/>
    </source>
</evidence>
<reference evidence="2 3" key="1">
    <citation type="submission" date="2020-08" db="EMBL/GenBank/DDBJ databases">
        <title>Genomic Encyclopedia of Type Strains, Phase IV (KMG-IV): sequencing the most valuable type-strain genomes for metagenomic binning, comparative biology and taxonomic classification.</title>
        <authorList>
            <person name="Goeker M."/>
        </authorList>
    </citation>
    <scope>NUCLEOTIDE SEQUENCE [LARGE SCALE GENOMIC DNA]</scope>
    <source>
        <strain evidence="2 3">DSM 2461</strain>
    </source>
</reference>
<evidence type="ECO:0000313" key="2">
    <source>
        <dbReference type="EMBL" id="MBB6481330.1"/>
    </source>
</evidence>
<dbReference type="Gene3D" id="2.60.120.260">
    <property type="entry name" value="Galactose-binding domain-like"/>
    <property type="match status" value="1"/>
</dbReference>
<protein>
    <recommendedName>
        <fullName evidence="4">Peptidase M6-like domain-containing protein</fullName>
    </recommendedName>
</protein>
<dbReference type="AlphaFoldDB" id="A0A841REA1"/>
<feature type="signal peptide" evidence="1">
    <location>
        <begin position="1"/>
        <end position="20"/>
    </location>
</feature>
<dbReference type="PROSITE" id="PS51257">
    <property type="entry name" value="PROKAR_LIPOPROTEIN"/>
    <property type="match status" value="1"/>
</dbReference>
<evidence type="ECO:0000256" key="1">
    <source>
        <dbReference type="SAM" id="SignalP"/>
    </source>
</evidence>
<gene>
    <name evidence="2" type="ORF">HNR50_003010</name>
</gene>
<keyword evidence="1" id="KW-0732">Signal</keyword>
<keyword evidence="3" id="KW-1185">Reference proteome</keyword>
<comment type="caution">
    <text evidence="2">The sequence shown here is derived from an EMBL/GenBank/DDBJ whole genome shotgun (WGS) entry which is preliminary data.</text>
</comment>